<dbReference type="KEGG" id="npn:JI59_13615"/>
<dbReference type="STRING" id="1088721.JI59_13615"/>
<evidence type="ECO:0000313" key="1">
    <source>
        <dbReference type="EMBL" id="EHJ61537.1"/>
    </source>
</evidence>
<dbReference type="eggNOG" id="COG3453">
    <property type="taxonomic scope" value="Bacteria"/>
</dbReference>
<dbReference type="EMBL" id="AGFM01000017">
    <property type="protein sequence ID" value="EHJ61537.1"/>
    <property type="molecule type" value="Genomic_DNA"/>
</dbReference>
<sequence length="152" mass="16714">MPSDPDDIPCWQRIDARLTTSGKLSPADPERLRALGVRHVINLALPDSPGALTDEAVLLAEAGIAYSHIPVPFDAPGDVHFTAFSEAMAAAGDAPVHVHCILNWRVSAFIYRWNRQARGMSRNEARALLRVQWDPAQSDHKDAPAWARFIGN</sequence>
<dbReference type="OrthoDB" id="7391097at2"/>
<organism evidence="1 2">
    <name type="scientific">Novosphingobium pentaromativorans US6-1</name>
    <dbReference type="NCBI Taxonomy" id="1088721"/>
    <lineage>
        <taxon>Bacteria</taxon>
        <taxon>Pseudomonadati</taxon>
        <taxon>Pseudomonadota</taxon>
        <taxon>Alphaproteobacteria</taxon>
        <taxon>Sphingomonadales</taxon>
        <taxon>Sphingomonadaceae</taxon>
        <taxon>Novosphingobium</taxon>
    </lineage>
</organism>
<reference evidence="1 2" key="1">
    <citation type="journal article" date="2012" name="J. Bacteriol.">
        <title>Genome sequence of benzo(a)pyrene-degrading bacterium Novosphingobium pentaromativorans US6-1.</title>
        <authorList>
            <person name="Luo Y.R."/>
            <person name="Kang S.G."/>
            <person name="Kim S.J."/>
            <person name="Kim M.R."/>
            <person name="Li N."/>
            <person name="Lee J.H."/>
            <person name="Kwon K.K."/>
        </authorList>
    </citation>
    <scope>NUCLEOTIDE SEQUENCE [LARGE SCALE GENOMIC DNA]</scope>
    <source>
        <strain evidence="1 2">US6-1</strain>
    </source>
</reference>
<dbReference type="AlphaFoldDB" id="G6EAX4"/>
<gene>
    <name evidence="1" type="ORF">NSU_1298</name>
</gene>
<comment type="caution">
    <text evidence="1">The sequence shown here is derived from an EMBL/GenBank/DDBJ whole genome shotgun (WGS) entry which is preliminary data.</text>
</comment>
<protein>
    <submittedName>
        <fullName evidence="1">Uncharacterized protein</fullName>
    </submittedName>
</protein>
<dbReference type="Gene3D" id="3.90.190.10">
    <property type="entry name" value="Protein tyrosine phosphatase superfamily"/>
    <property type="match status" value="1"/>
</dbReference>
<dbReference type="CDD" id="cd14503">
    <property type="entry name" value="PTP-bact"/>
    <property type="match status" value="1"/>
</dbReference>
<dbReference type="SUPFAM" id="SSF52799">
    <property type="entry name" value="(Phosphotyrosine protein) phosphatases II"/>
    <property type="match status" value="1"/>
</dbReference>
<evidence type="ECO:0000313" key="2">
    <source>
        <dbReference type="Proteomes" id="UP000004030"/>
    </source>
</evidence>
<dbReference type="RefSeq" id="WP_007012213.1">
    <property type="nucleotide sequence ID" value="NZ_AGFM01000017.1"/>
</dbReference>
<name>G6EAX4_9SPHN</name>
<dbReference type="InterPro" id="IPR029021">
    <property type="entry name" value="Prot-tyrosine_phosphatase-like"/>
</dbReference>
<proteinExistence type="predicted"/>
<accession>G6EAX4</accession>
<dbReference type="PATRIC" id="fig|1088721.3.peg.1281"/>
<dbReference type="Proteomes" id="UP000004030">
    <property type="component" value="Unassembled WGS sequence"/>
</dbReference>
<keyword evidence="2" id="KW-1185">Reference proteome</keyword>